<dbReference type="Proteomes" id="UP000018542">
    <property type="component" value="Chromosome"/>
</dbReference>
<sequence length="296" mass="32826">MRRHLIVRHTTEYHYAEPVSFGRHRMMFRPRDSHSLWLLNTELSITPAPASIRWMYDAFGNSVSYAEFGDERAICLRFVSEIDILHYEAAQPTDLLLDSAQRFPFAYDADEVPDLQSVMRVHRPDPDGQLAEWAVNVARSSDGGTLSVLVDMMETIHRDFVYLSRPKAGTQEPAQTLALGTGSCRDFALLMIEALRSLGFAARFVTGYIYTPRSTNHQGGGATHAWLQVYLPGCGWVEMDPTNGIFGNRDLIRIAVARDHRQAVPLSGSFVGTSSAFLGMSVSVSVIGAEAETALA</sequence>
<dbReference type="HOGENOM" id="CLU_008973_2_0_5"/>
<dbReference type="STRING" id="1029756.W911_04775"/>
<feature type="domain" description="Transglutaminase-like" evidence="1">
    <location>
        <begin position="176"/>
        <end position="243"/>
    </location>
</feature>
<name>V5SAR6_9HYPH</name>
<dbReference type="AlphaFoldDB" id="V5SAR6"/>
<dbReference type="KEGG" id="hni:W911_04775"/>
<keyword evidence="3" id="KW-1185">Reference proteome</keyword>
<dbReference type="InterPro" id="IPR038765">
    <property type="entry name" value="Papain-like_cys_pep_sf"/>
</dbReference>
<protein>
    <submittedName>
        <fullName evidence="2">Transglutaminase</fullName>
    </submittedName>
</protein>
<dbReference type="InterPro" id="IPR002931">
    <property type="entry name" value="Transglutaminase-like"/>
</dbReference>
<evidence type="ECO:0000259" key="1">
    <source>
        <dbReference type="SMART" id="SM00460"/>
    </source>
</evidence>
<dbReference type="Gene3D" id="3.10.620.30">
    <property type="match status" value="1"/>
</dbReference>
<reference evidence="2 3" key="1">
    <citation type="journal article" date="2014" name="Genome Announc.">
        <title>Complete Genome Sequence of Hyphomicrobium nitrativorans Strain NL23, a Denitrifying Bacterium Isolated from Biofilm of a Methanol-Fed Denitrification System Treating Seawater at the Montreal Biodome.</title>
        <authorList>
            <person name="Martineau C."/>
            <person name="Villeneuve C."/>
            <person name="Mauffrey F."/>
            <person name="Villemur R."/>
        </authorList>
    </citation>
    <scope>NUCLEOTIDE SEQUENCE [LARGE SCALE GENOMIC DNA]</scope>
    <source>
        <strain evidence="2">NL23</strain>
    </source>
</reference>
<dbReference type="SMART" id="SM00460">
    <property type="entry name" value="TGc"/>
    <property type="match status" value="1"/>
</dbReference>
<proteinExistence type="predicted"/>
<evidence type="ECO:0000313" key="3">
    <source>
        <dbReference type="Proteomes" id="UP000018542"/>
    </source>
</evidence>
<gene>
    <name evidence="2" type="ORF">W911_04775</name>
</gene>
<dbReference type="RefSeq" id="WP_023786361.1">
    <property type="nucleotide sequence ID" value="NC_022997.1"/>
</dbReference>
<dbReference type="PANTHER" id="PTHR33490:SF1">
    <property type="entry name" value="SLL1233 PROTEIN"/>
    <property type="match status" value="1"/>
</dbReference>
<dbReference type="EMBL" id="CP006912">
    <property type="protein sequence ID" value="AHB47856.1"/>
    <property type="molecule type" value="Genomic_DNA"/>
</dbReference>
<dbReference type="SUPFAM" id="SSF54001">
    <property type="entry name" value="Cysteine proteinases"/>
    <property type="match status" value="1"/>
</dbReference>
<dbReference type="Pfam" id="PF01841">
    <property type="entry name" value="Transglut_core"/>
    <property type="match status" value="1"/>
</dbReference>
<dbReference type="Pfam" id="PF08379">
    <property type="entry name" value="Bact_transglu_N"/>
    <property type="match status" value="1"/>
</dbReference>
<accession>V5SAR6</accession>
<dbReference type="OrthoDB" id="9804023at2"/>
<dbReference type="PATRIC" id="fig|1029756.8.peg.1002"/>
<organism evidence="2 3">
    <name type="scientific">Hyphomicrobium nitrativorans NL23</name>
    <dbReference type="NCBI Taxonomy" id="1029756"/>
    <lineage>
        <taxon>Bacteria</taxon>
        <taxon>Pseudomonadati</taxon>
        <taxon>Pseudomonadota</taxon>
        <taxon>Alphaproteobacteria</taxon>
        <taxon>Hyphomicrobiales</taxon>
        <taxon>Hyphomicrobiaceae</taxon>
        <taxon>Hyphomicrobium</taxon>
    </lineage>
</organism>
<dbReference type="InterPro" id="IPR013589">
    <property type="entry name" value="Bac_transglu_N"/>
</dbReference>
<evidence type="ECO:0000313" key="2">
    <source>
        <dbReference type="EMBL" id="AHB47856.1"/>
    </source>
</evidence>
<dbReference type="PANTHER" id="PTHR33490">
    <property type="entry name" value="BLR5614 PROTEIN-RELATED"/>
    <property type="match status" value="1"/>
</dbReference>